<dbReference type="Proteomes" id="UP001333818">
    <property type="component" value="Unassembled WGS sequence"/>
</dbReference>
<gene>
    <name evidence="1" type="ORF">V2H45_05835</name>
</gene>
<comment type="caution">
    <text evidence="1">The sequence shown here is derived from an EMBL/GenBank/DDBJ whole genome shotgun (WGS) entry which is preliminary data.</text>
</comment>
<name>A0AAW9PUR2_9CYAN</name>
<evidence type="ECO:0000313" key="1">
    <source>
        <dbReference type="EMBL" id="MEE3716261.1"/>
    </source>
</evidence>
<organism evidence="1 2">
    <name type="scientific">Tumidithrix elongata BACA0141</name>
    <dbReference type="NCBI Taxonomy" id="2716417"/>
    <lineage>
        <taxon>Bacteria</taxon>
        <taxon>Bacillati</taxon>
        <taxon>Cyanobacteriota</taxon>
        <taxon>Cyanophyceae</taxon>
        <taxon>Pseudanabaenales</taxon>
        <taxon>Pseudanabaenaceae</taxon>
        <taxon>Tumidithrix</taxon>
        <taxon>Tumidithrix elongata</taxon>
    </lineage>
</organism>
<evidence type="ECO:0000313" key="2">
    <source>
        <dbReference type="Proteomes" id="UP001333818"/>
    </source>
</evidence>
<sequence>MARSKSTPNFVKTEDLLEVLKCDREYLIGLVKDGSLKIGIHYLDLRSKKSQRAMYRWHFDNCVKYFATPPDERVQ</sequence>
<protein>
    <submittedName>
        <fullName evidence="1">Uncharacterized protein</fullName>
    </submittedName>
</protein>
<dbReference type="AlphaFoldDB" id="A0AAW9PUR2"/>
<keyword evidence="2" id="KW-1185">Reference proteome</keyword>
<dbReference type="RefSeq" id="WP_330482688.1">
    <property type="nucleotide sequence ID" value="NZ_JAZBJZ010000015.1"/>
</dbReference>
<accession>A0AAW9PUR2</accession>
<dbReference type="EMBL" id="JAZBJZ010000015">
    <property type="protein sequence ID" value="MEE3716261.1"/>
    <property type="molecule type" value="Genomic_DNA"/>
</dbReference>
<reference evidence="1" key="1">
    <citation type="submission" date="2024-01" db="EMBL/GenBank/DDBJ databases">
        <title>Bank of Algae and Cyanobacteria of the Azores (BACA) strain genomes.</title>
        <authorList>
            <person name="Luz R."/>
            <person name="Cordeiro R."/>
            <person name="Fonseca A."/>
            <person name="Goncalves V."/>
        </authorList>
    </citation>
    <scope>NUCLEOTIDE SEQUENCE</scope>
    <source>
        <strain evidence="1">BACA0141</strain>
    </source>
</reference>
<proteinExistence type="predicted"/>